<dbReference type="GO" id="GO:0016020">
    <property type="term" value="C:membrane"/>
    <property type="evidence" value="ECO:0007669"/>
    <property type="project" value="TreeGrafter"/>
</dbReference>
<feature type="compositionally biased region" description="Low complexity" evidence="4">
    <location>
        <begin position="224"/>
        <end position="233"/>
    </location>
</feature>
<dbReference type="GO" id="GO:0016094">
    <property type="term" value="P:polyprenol biosynthetic process"/>
    <property type="evidence" value="ECO:0007669"/>
    <property type="project" value="TreeGrafter"/>
</dbReference>
<dbReference type="GO" id="GO:0045547">
    <property type="term" value="F:ditrans,polycis-polyprenyl diphosphate synthase [(2E,6E)-farnesyl diphosphate specific] activity"/>
    <property type="evidence" value="ECO:0007669"/>
    <property type="project" value="TreeGrafter"/>
</dbReference>
<evidence type="ECO:0000256" key="3">
    <source>
        <dbReference type="RuleBase" id="RU363018"/>
    </source>
</evidence>
<feature type="region of interest" description="Disordered" evidence="4">
    <location>
        <begin position="349"/>
        <end position="368"/>
    </location>
</feature>
<dbReference type="InterPro" id="IPR018520">
    <property type="entry name" value="UPP_synth-like_CS"/>
</dbReference>
<dbReference type="AlphaFoldDB" id="A0AAE8N3L9"/>
<comment type="caution">
    <text evidence="5">The sequence shown here is derived from an EMBL/GenBank/DDBJ whole genome shotgun (WGS) entry which is preliminary data.</text>
</comment>
<comment type="similarity">
    <text evidence="1 3">Belongs to the UPP synthase family.</text>
</comment>
<feature type="compositionally biased region" description="Basic and acidic residues" evidence="4">
    <location>
        <begin position="349"/>
        <end position="361"/>
    </location>
</feature>
<evidence type="ECO:0000256" key="2">
    <source>
        <dbReference type="ARBA" id="ARBA00022679"/>
    </source>
</evidence>
<name>A0AAE8N3L9_9PEZI</name>
<keyword evidence="6" id="KW-1185">Reference proteome</keyword>
<feature type="region of interest" description="Disordered" evidence="4">
    <location>
        <begin position="213"/>
        <end position="273"/>
    </location>
</feature>
<dbReference type="GO" id="GO:0005811">
    <property type="term" value="C:lipid droplet"/>
    <property type="evidence" value="ECO:0007669"/>
    <property type="project" value="TreeGrafter"/>
</dbReference>
<dbReference type="Pfam" id="PF01255">
    <property type="entry name" value="Prenyltransf"/>
    <property type="match status" value="2"/>
</dbReference>
<dbReference type="Gene3D" id="3.40.1180.10">
    <property type="entry name" value="Decaprenyl diphosphate synthase-like"/>
    <property type="match status" value="2"/>
</dbReference>
<dbReference type="EMBL" id="ONZQ02000013">
    <property type="protein sequence ID" value="SPO05675.1"/>
    <property type="molecule type" value="Genomic_DNA"/>
</dbReference>
<keyword evidence="2 3" id="KW-0808">Transferase</keyword>
<dbReference type="InterPro" id="IPR036424">
    <property type="entry name" value="UPP_synth-like_sf"/>
</dbReference>
<feature type="compositionally biased region" description="Low complexity" evidence="4">
    <location>
        <begin position="242"/>
        <end position="265"/>
    </location>
</feature>
<dbReference type="CDD" id="cd00475">
    <property type="entry name" value="Cis_IPPS"/>
    <property type="match status" value="1"/>
</dbReference>
<dbReference type="GO" id="GO:1904423">
    <property type="term" value="C:dehydrodolichyl diphosphate synthase complex"/>
    <property type="evidence" value="ECO:0007669"/>
    <property type="project" value="TreeGrafter"/>
</dbReference>
<protein>
    <recommendedName>
        <fullName evidence="3">Alkyl transferase</fullName>
        <ecNumber evidence="3">2.5.1.-</ecNumber>
    </recommendedName>
</protein>
<evidence type="ECO:0000313" key="6">
    <source>
        <dbReference type="Proteomes" id="UP001187682"/>
    </source>
</evidence>
<proteinExistence type="inferred from homology"/>
<organism evidence="5 6">
    <name type="scientific">Cephalotrichum gorgonifer</name>
    <dbReference type="NCBI Taxonomy" id="2041049"/>
    <lineage>
        <taxon>Eukaryota</taxon>
        <taxon>Fungi</taxon>
        <taxon>Dikarya</taxon>
        <taxon>Ascomycota</taxon>
        <taxon>Pezizomycotina</taxon>
        <taxon>Sordariomycetes</taxon>
        <taxon>Hypocreomycetidae</taxon>
        <taxon>Microascales</taxon>
        <taxon>Microascaceae</taxon>
        <taxon>Cephalotrichum</taxon>
    </lineage>
</organism>
<sequence>MAEPMSAHIKQWVLSSPPAEWALRQLRELLIGALRQGPVPQHVAFEMDGNRRYARRHRMETVEGHHHGFEALARILEVCYKCGVKTVTVYAFSIENFNRPKYEVDGLMEMAKVKLEQLTRYGDILHRYGASVRVLGQRSLIRPDVLEVVDRAIEMTKGNNTVALNICFPYTSREEMTTAMRSTVEEYLTPPLPKSTPFSQSRITRTLLTKHLDMDRSDSLPDIPDTSSVPSSKSDVDDDDGCGSSSSTLPPGSPSPSYNGGSAPSLRNTLPNPESITAETLDRHMYTAADPPLDIFVRTSGVERLSDFMLWQCHQDTHIFFLKCFWPEFDLKHFLPVLMEWQWRQKQKARDESPAKAERSAKVQRVVA</sequence>
<evidence type="ECO:0000256" key="1">
    <source>
        <dbReference type="ARBA" id="ARBA00005432"/>
    </source>
</evidence>
<dbReference type="HAMAP" id="MF_01139">
    <property type="entry name" value="ISPT"/>
    <property type="match status" value="1"/>
</dbReference>
<dbReference type="PANTHER" id="PTHR10291:SF43">
    <property type="entry name" value="DEHYDRODOLICHYL DIPHOSPHATE SYNTHASE COMPLEX SUBUNIT DHDDS"/>
    <property type="match status" value="1"/>
</dbReference>
<evidence type="ECO:0000256" key="4">
    <source>
        <dbReference type="SAM" id="MobiDB-lite"/>
    </source>
</evidence>
<dbReference type="PANTHER" id="PTHR10291">
    <property type="entry name" value="DEHYDRODOLICHYL DIPHOSPHATE SYNTHASE FAMILY MEMBER"/>
    <property type="match status" value="1"/>
</dbReference>
<dbReference type="GO" id="GO:0005783">
    <property type="term" value="C:endoplasmic reticulum"/>
    <property type="evidence" value="ECO:0007669"/>
    <property type="project" value="TreeGrafter"/>
</dbReference>
<evidence type="ECO:0000313" key="5">
    <source>
        <dbReference type="EMBL" id="SPO05675.1"/>
    </source>
</evidence>
<dbReference type="Proteomes" id="UP001187682">
    <property type="component" value="Unassembled WGS sequence"/>
</dbReference>
<reference evidence="5" key="1">
    <citation type="submission" date="2018-03" db="EMBL/GenBank/DDBJ databases">
        <authorList>
            <person name="Guldener U."/>
        </authorList>
    </citation>
    <scope>NUCLEOTIDE SEQUENCE</scope>
</reference>
<gene>
    <name evidence="5" type="ORF">DNG_08362</name>
</gene>
<dbReference type="EC" id="2.5.1.-" evidence="3"/>
<dbReference type="PROSITE" id="PS01066">
    <property type="entry name" value="UPP_SYNTHASE"/>
    <property type="match status" value="1"/>
</dbReference>
<dbReference type="NCBIfam" id="TIGR00055">
    <property type="entry name" value="uppS"/>
    <property type="match status" value="1"/>
</dbReference>
<dbReference type="InterPro" id="IPR001441">
    <property type="entry name" value="UPP_synth-like"/>
</dbReference>
<dbReference type="SUPFAM" id="SSF64005">
    <property type="entry name" value="Undecaprenyl diphosphate synthase"/>
    <property type="match status" value="2"/>
</dbReference>
<accession>A0AAE8N3L9</accession>